<dbReference type="SUPFAM" id="SSF46785">
    <property type="entry name" value="Winged helix' DNA-binding domain"/>
    <property type="match status" value="1"/>
</dbReference>
<sequence length="236" mass="26908">MMANSHAHVMKQPTITVFDTPEPEWFKTSPLKSSWASWLINGNHYGKLIEVQPKTTLDTNQGDFYIVLKGCVVAFALSLDGKSKSVFVDALRRGDMIWPLQPKQVRFGYETRSLTYLLQVPQAKYDEYMKSNGYSETVLMAAELDLVKKHSQSALYLFAKDLDRIKRVICMLVDHPDARPTDRGIEVMASKDEIRTLAGVERRSASRAFKVLEDEGTIKFDGYKTFFFQPPIEELA</sequence>
<dbReference type="Proteomes" id="UP000193675">
    <property type="component" value="Unassembled WGS sequence"/>
</dbReference>
<name>A0A1X0ZGR2_PSEPU</name>
<reference evidence="1 2" key="1">
    <citation type="submission" date="2017-04" db="EMBL/GenBank/DDBJ databases">
        <title>Presence of VIM-2 positive Pseudomonas species in chickens and their surrounding environment.</title>
        <authorList>
            <person name="Zhang R."/>
        </authorList>
    </citation>
    <scope>NUCLEOTIDE SEQUENCE [LARGE SCALE GENOMIC DNA]</scope>
    <source>
        <strain evidence="1 2">DZ-C18</strain>
    </source>
</reference>
<dbReference type="RefSeq" id="WP_084852014.1">
    <property type="nucleotide sequence ID" value="NZ_CP142110.1"/>
</dbReference>
<comment type="caution">
    <text evidence="1">The sequence shown here is derived from an EMBL/GenBank/DDBJ whole genome shotgun (WGS) entry which is preliminary data.</text>
</comment>
<evidence type="ECO:0000313" key="2">
    <source>
        <dbReference type="Proteomes" id="UP000193675"/>
    </source>
</evidence>
<protein>
    <submittedName>
        <fullName evidence="1">Uncharacterized protein</fullName>
    </submittedName>
</protein>
<dbReference type="AlphaFoldDB" id="A0A1X0ZGR2"/>
<dbReference type="InterPro" id="IPR036390">
    <property type="entry name" value="WH_DNA-bd_sf"/>
</dbReference>
<proteinExistence type="predicted"/>
<dbReference type="OrthoDB" id="6922102at2"/>
<gene>
    <name evidence="1" type="ORF">B7H17_19955</name>
</gene>
<accession>A0A1X0ZGR2</accession>
<organism evidence="1 2">
    <name type="scientific">Pseudomonas putida</name>
    <name type="common">Arthrobacter siderocapsulatus</name>
    <dbReference type="NCBI Taxonomy" id="303"/>
    <lineage>
        <taxon>Bacteria</taxon>
        <taxon>Pseudomonadati</taxon>
        <taxon>Pseudomonadota</taxon>
        <taxon>Gammaproteobacteria</taxon>
        <taxon>Pseudomonadales</taxon>
        <taxon>Pseudomonadaceae</taxon>
        <taxon>Pseudomonas</taxon>
    </lineage>
</organism>
<dbReference type="EMBL" id="NBWC01000031">
    <property type="protein sequence ID" value="ORL61985.1"/>
    <property type="molecule type" value="Genomic_DNA"/>
</dbReference>
<dbReference type="InterPro" id="IPR014710">
    <property type="entry name" value="RmlC-like_jellyroll"/>
</dbReference>
<dbReference type="Gene3D" id="2.60.120.10">
    <property type="entry name" value="Jelly Rolls"/>
    <property type="match status" value="1"/>
</dbReference>
<evidence type="ECO:0000313" key="1">
    <source>
        <dbReference type="EMBL" id="ORL61985.1"/>
    </source>
</evidence>